<sequence length="281" mass="29135">MRFGQLSYLAVMAGSQLVAGDSDTHGEGYEGTVMGPVAFLWPDDRPWSASTDNAGPCGSSSGVSNRTAFPLSQGSVALSIADDAWNVNFSIAYDNTPTIQSQFTQQVVSEVTEIEPGHQCYKVATIPSTVTAGSNATIQLEYWSNVDNELSGRNQTFYACADITFVEPQDFKENPPCFNVTASDFNSGDSSTTTPSPSATSATTDGAATTVDQVSSSSGDGLSAGAKAGIAVGVVVASLAVVGIIAFAVLRRRRAQPADHEAPAASSKIHPEVASVNSLGH</sequence>
<name>A0ACB9ZAF4_9PEZI</name>
<keyword evidence="2" id="KW-1185">Reference proteome</keyword>
<accession>A0ACB9ZAF4</accession>
<organism evidence="1 2">
    <name type="scientific">Hypoxylon rubiginosum</name>
    <dbReference type="NCBI Taxonomy" id="110542"/>
    <lineage>
        <taxon>Eukaryota</taxon>
        <taxon>Fungi</taxon>
        <taxon>Dikarya</taxon>
        <taxon>Ascomycota</taxon>
        <taxon>Pezizomycotina</taxon>
        <taxon>Sordariomycetes</taxon>
        <taxon>Xylariomycetidae</taxon>
        <taxon>Xylariales</taxon>
        <taxon>Hypoxylaceae</taxon>
        <taxon>Hypoxylon</taxon>
    </lineage>
</organism>
<reference evidence="1 2" key="1">
    <citation type="journal article" date="2022" name="New Phytol.">
        <title>Ecological generalism drives hyperdiversity of secondary metabolite gene clusters in xylarialean endophytes.</title>
        <authorList>
            <person name="Franco M.E.E."/>
            <person name="Wisecaver J.H."/>
            <person name="Arnold A.E."/>
            <person name="Ju Y.M."/>
            <person name="Slot J.C."/>
            <person name="Ahrendt S."/>
            <person name="Moore L.P."/>
            <person name="Eastman K.E."/>
            <person name="Scott K."/>
            <person name="Konkel Z."/>
            <person name="Mondo S.J."/>
            <person name="Kuo A."/>
            <person name="Hayes R.D."/>
            <person name="Haridas S."/>
            <person name="Andreopoulos B."/>
            <person name="Riley R."/>
            <person name="LaButti K."/>
            <person name="Pangilinan J."/>
            <person name="Lipzen A."/>
            <person name="Amirebrahimi M."/>
            <person name="Yan J."/>
            <person name="Adam C."/>
            <person name="Keymanesh K."/>
            <person name="Ng V."/>
            <person name="Louie K."/>
            <person name="Northen T."/>
            <person name="Drula E."/>
            <person name="Henrissat B."/>
            <person name="Hsieh H.M."/>
            <person name="Youens-Clark K."/>
            <person name="Lutzoni F."/>
            <person name="Miadlikowska J."/>
            <person name="Eastwood D.C."/>
            <person name="Hamelin R.C."/>
            <person name="Grigoriev I.V."/>
            <person name="U'Ren J.M."/>
        </authorList>
    </citation>
    <scope>NUCLEOTIDE SEQUENCE [LARGE SCALE GENOMIC DNA]</scope>
    <source>
        <strain evidence="1 2">CBS 119005</strain>
    </source>
</reference>
<gene>
    <name evidence="1" type="ORF">F4820DRAFT_409856</name>
</gene>
<comment type="caution">
    <text evidence="1">The sequence shown here is derived from an EMBL/GenBank/DDBJ whole genome shotgun (WGS) entry which is preliminary data.</text>
</comment>
<dbReference type="Proteomes" id="UP001497700">
    <property type="component" value="Unassembled WGS sequence"/>
</dbReference>
<proteinExistence type="predicted"/>
<protein>
    <submittedName>
        <fullName evidence="1">Uncharacterized protein</fullName>
    </submittedName>
</protein>
<evidence type="ECO:0000313" key="2">
    <source>
        <dbReference type="Proteomes" id="UP001497700"/>
    </source>
</evidence>
<evidence type="ECO:0000313" key="1">
    <source>
        <dbReference type="EMBL" id="KAI4868598.1"/>
    </source>
</evidence>
<dbReference type="EMBL" id="MU393437">
    <property type="protein sequence ID" value="KAI4868598.1"/>
    <property type="molecule type" value="Genomic_DNA"/>
</dbReference>